<accession>A0ABT8WN94</accession>
<dbReference type="Gene3D" id="1.50.10.10">
    <property type="match status" value="1"/>
</dbReference>
<sequence length="678" mass="78689">MEHKYTNDLVNETSPYLLQHAHNPVNWNAWNENTLAKAKAENKLILISVGYSACHWCHVMEHESFEDSLVAQVMNKNFINIKVDREERPDVDQVYMNAVQLMTGSGGWPLNAVALPDGRPVWGGTYFKKEQWISALEQISKLYVEKPEKLHEYADKLEEGIKSLDVVQLNTDAPVFEKTYINTAIENWSKQFDNHAGGMNRAPKFMMPNNYHFLLRYAYQTNDEKLQDYVNLTLKKMAYGGVFDQIGGGFSRYSVDAKWHVPHFEKMLYDNGQLVSLYSDAYLITKNELYKDIVTETLEYIKRDMTTENGAFYSSLDADSDTPEGELEEGAFYVWQKDQLKTLLKEDFELFSDYYNINNYGFWEHGNYVLIRKDDDEKIIEKYNITKPLLAEKKKHWKQVLIEVRDKRSKPRLDDKTLTSWNALMLKGYIDAYRVFGDPSYLASAEKNAHFIIKNQLREDGGLYHNYKNGKSNINGYLEDYAATIDAFLGLYENTLDETWLTTARDLANYSFDHFFDDTSKMFYFTSNEDKSLVSRSIEYRDNVIPASNSIMAKNLFKLSHYFDNVHYSKTAMSMLNNVKPEMLEYPSGYSNWFDLMLNYTNPYYEVAIVGKNAKNKITELNKTYIPNKLIAGSTSENNLPLLENRYNPNNTLIYVCVNKACKLPVSEVDNAIKLLKE</sequence>
<dbReference type="InterPro" id="IPR024705">
    <property type="entry name" value="Ssp411"/>
</dbReference>
<protein>
    <submittedName>
        <fullName evidence="2">Thioredoxin domain-containing protein</fullName>
    </submittedName>
</protein>
<dbReference type="EMBL" id="JAUOEL010000003">
    <property type="protein sequence ID" value="MDO5974616.1"/>
    <property type="molecule type" value="Genomic_DNA"/>
</dbReference>
<proteinExistence type="predicted"/>
<evidence type="ECO:0000313" key="3">
    <source>
        <dbReference type="Proteomes" id="UP001176806"/>
    </source>
</evidence>
<organism evidence="2 3">
    <name type="scientific">Flavivirga jejuensis</name>
    <dbReference type="NCBI Taxonomy" id="870487"/>
    <lineage>
        <taxon>Bacteria</taxon>
        <taxon>Pseudomonadati</taxon>
        <taxon>Bacteroidota</taxon>
        <taxon>Flavobacteriia</taxon>
        <taxon>Flavobacteriales</taxon>
        <taxon>Flavobacteriaceae</taxon>
        <taxon>Flavivirga</taxon>
    </lineage>
</organism>
<dbReference type="PANTHER" id="PTHR42899">
    <property type="entry name" value="SPERMATOGENESIS-ASSOCIATED PROTEIN 20"/>
    <property type="match status" value="1"/>
</dbReference>
<dbReference type="PANTHER" id="PTHR42899:SF1">
    <property type="entry name" value="SPERMATOGENESIS-ASSOCIATED PROTEIN 20"/>
    <property type="match status" value="1"/>
</dbReference>
<feature type="domain" description="Spermatogenesis-associated protein 20-like TRX" evidence="1">
    <location>
        <begin position="6"/>
        <end position="160"/>
    </location>
</feature>
<evidence type="ECO:0000259" key="1">
    <source>
        <dbReference type="Pfam" id="PF03190"/>
    </source>
</evidence>
<dbReference type="Proteomes" id="UP001176806">
    <property type="component" value="Unassembled WGS sequence"/>
</dbReference>
<dbReference type="RefSeq" id="WP_303301750.1">
    <property type="nucleotide sequence ID" value="NZ_BAABDA010000050.1"/>
</dbReference>
<dbReference type="InterPro" id="IPR008928">
    <property type="entry name" value="6-hairpin_glycosidase_sf"/>
</dbReference>
<evidence type="ECO:0000313" key="2">
    <source>
        <dbReference type="EMBL" id="MDO5974616.1"/>
    </source>
</evidence>
<dbReference type="Gene3D" id="1.50.10.20">
    <property type="match status" value="1"/>
</dbReference>
<dbReference type="InterPro" id="IPR004879">
    <property type="entry name" value="Ssp411-like_TRX"/>
</dbReference>
<comment type="caution">
    <text evidence="2">The sequence shown here is derived from an EMBL/GenBank/DDBJ whole genome shotgun (WGS) entry which is preliminary data.</text>
</comment>
<gene>
    <name evidence="2" type="ORF">Q4Q40_10515</name>
</gene>
<dbReference type="SUPFAM" id="SSF52833">
    <property type="entry name" value="Thioredoxin-like"/>
    <property type="match status" value="1"/>
</dbReference>
<dbReference type="Gene3D" id="3.40.30.10">
    <property type="entry name" value="Glutaredoxin"/>
    <property type="match status" value="1"/>
</dbReference>
<name>A0ABT8WN94_9FLAO</name>
<keyword evidence="3" id="KW-1185">Reference proteome</keyword>
<dbReference type="InterPro" id="IPR036249">
    <property type="entry name" value="Thioredoxin-like_sf"/>
</dbReference>
<dbReference type="Pfam" id="PF03190">
    <property type="entry name" value="Thioredox_DsbH"/>
    <property type="match status" value="1"/>
</dbReference>
<dbReference type="PIRSF" id="PIRSF006402">
    <property type="entry name" value="UCP006402_thioredoxin"/>
    <property type="match status" value="1"/>
</dbReference>
<reference evidence="2" key="1">
    <citation type="submission" date="2023-07" db="EMBL/GenBank/DDBJ databases">
        <title>Two novel species in the genus Flavivirga.</title>
        <authorList>
            <person name="Kwon K."/>
        </authorList>
    </citation>
    <scope>NUCLEOTIDE SEQUENCE</scope>
    <source>
        <strain evidence="2">KACC 14158</strain>
    </source>
</reference>
<dbReference type="InterPro" id="IPR012341">
    <property type="entry name" value="6hp_glycosidase-like_sf"/>
</dbReference>
<dbReference type="SUPFAM" id="SSF48208">
    <property type="entry name" value="Six-hairpin glycosidases"/>
    <property type="match status" value="1"/>
</dbReference>
<dbReference type="CDD" id="cd02955">
    <property type="entry name" value="SSP411"/>
    <property type="match status" value="1"/>
</dbReference>